<protein>
    <recommendedName>
        <fullName evidence="3">FecR protein domain-containing protein</fullName>
    </recommendedName>
</protein>
<reference evidence="1 2" key="1">
    <citation type="submission" date="2014-04" db="EMBL/GenBank/DDBJ databases">
        <title>Genome assembly of Hyalangium minutum DSM 14724.</title>
        <authorList>
            <person name="Sharma G."/>
            <person name="Subramanian S."/>
        </authorList>
    </citation>
    <scope>NUCLEOTIDE SEQUENCE [LARGE SCALE GENOMIC DNA]</scope>
    <source>
        <strain evidence="1 2">DSM 14724</strain>
    </source>
</reference>
<evidence type="ECO:0000313" key="2">
    <source>
        <dbReference type="Proteomes" id="UP000028725"/>
    </source>
</evidence>
<comment type="caution">
    <text evidence="1">The sequence shown here is derived from an EMBL/GenBank/DDBJ whole genome shotgun (WGS) entry which is preliminary data.</text>
</comment>
<keyword evidence="2" id="KW-1185">Reference proteome</keyword>
<proteinExistence type="predicted"/>
<gene>
    <name evidence="1" type="ORF">DB31_6332</name>
</gene>
<dbReference type="Proteomes" id="UP000028725">
    <property type="component" value="Unassembled WGS sequence"/>
</dbReference>
<sequence length="637" mass="67833">MRALSLTLPLLLLLWGCEGCDKKPTPPSAPQIATLTQVQGQVTVQQDAAARPAQANEPLYPGETIVTSQGSTARVRYINGAELDVGENSRFRINGGPGALTVEVQAGRVVSSAPKEGGGGLTVTGSFGRAEMVTASTIVFDLRAPQPKLTVQFGDIRVIDTDGQSVPMVVGKEIVFDVREPKQVPVPVVRAELIVFKLEPQDGKARVKGAQESAFTELGPEQSQELGPGSAFEIPAKSSARLVSNDLQVNLAGDSAGTFQEASREGEQRTYALQLSRGSARLQFGAGKHTLKLSDGRGPVELKVSEQSTIAVSAPEAGSTVQVLTGKAELLADGKSTVVQAGEKVNRAAAATQASREPAPALVLPADLKTRVFSDGTPGAGIQVPSGAKGPLRVEVSPDPSFSKPLLVGRVGADWVRVEPPARGELHWRFLGEDGAVRTQGSARFEPDRGRSSLTTESPKAEVMETGLNARVLFQSAAPALHFTFSPREGARSYQLRLYRASDMKTPILQRVTNKTQYTLDPGSLSEGRYLWYVAALGPGGDELAGGRMNKLELVYDNERRGLALSRPRPGEKRGKGEVPVEGVVPVGSRLFLNGQAVALDAKGRFSQRVPAADTLVFRLVSGQSEAYWVRTLRSPR</sequence>
<evidence type="ECO:0000313" key="1">
    <source>
        <dbReference type="EMBL" id="KFE69357.1"/>
    </source>
</evidence>
<dbReference type="Gene3D" id="2.60.40.10">
    <property type="entry name" value="Immunoglobulins"/>
    <property type="match status" value="1"/>
</dbReference>
<dbReference type="InterPro" id="IPR013783">
    <property type="entry name" value="Ig-like_fold"/>
</dbReference>
<name>A0A085WNU4_9BACT</name>
<organism evidence="1 2">
    <name type="scientific">Hyalangium minutum</name>
    <dbReference type="NCBI Taxonomy" id="394096"/>
    <lineage>
        <taxon>Bacteria</taxon>
        <taxon>Pseudomonadati</taxon>
        <taxon>Myxococcota</taxon>
        <taxon>Myxococcia</taxon>
        <taxon>Myxococcales</taxon>
        <taxon>Cystobacterineae</taxon>
        <taxon>Archangiaceae</taxon>
        <taxon>Hyalangium</taxon>
    </lineage>
</organism>
<dbReference type="AlphaFoldDB" id="A0A085WNU4"/>
<dbReference type="OrthoDB" id="5377481at2"/>
<evidence type="ECO:0008006" key="3">
    <source>
        <dbReference type="Google" id="ProtNLM"/>
    </source>
</evidence>
<dbReference type="STRING" id="394096.DB31_6332"/>
<dbReference type="EMBL" id="JMCB01000004">
    <property type="protein sequence ID" value="KFE69357.1"/>
    <property type="molecule type" value="Genomic_DNA"/>
</dbReference>
<dbReference type="PATRIC" id="fig|394096.3.peg.2431"/>
<dbReference type="RefSeq" id="WP_044186516.1">
    <property type="nucleotide sequence ID" value="NZ_JMCB01000004.1"/>
</dbReference>
<accession>A0A085WNU4</accession>